<dbReference type="Proteomes" id="UP000010880">
    <property type="component" value="Chromosome"/>
</dbReference>
<dbReference type="AlphaFoldDB" id="L0K9K4"/>
<keyword evidence="2" id="KW-1185">Reference proteome</keyword>
<evidence type="ECO:0000313" key="1">
    <source>
        <dbReference type="EMBL" id="AGB41220.1"/>
    </source>
</evidence>
<proteinExistence type="predicted"/>
<dbReference type="STRING" id="748449.Halha_1274"/>
<accession>L0K9K4</accession>
<protein>
    <submittedName>
        <fullName evidence="1">Uncharacterized protein</fullName>
    </submittedName>
</protein>
<gene>
    <name evidence="1" type="ordered locus">Halha_1274</name>
</gene>
<organism evidence="1 2">
    <name type="scientific">Halobacteroides halobius (strain ATCC 35273 / DSM 5150 / MD-1)</name>
    <dbReference type="NCBI Taxonomy" id="748449"/>
    <lineage>
        <taxon>Bacteria</taxon>
        <taxon>Bacillati</taxon>
        <taxon>Bacillota</taxon>
        <taxon>Clostridia</taxon>
        <taxon>Halanaerobiales</taxon>
        <taxon>Halobacteroidaceae</taxon>
        <taxon>Halobacteroides</taxon>
    </lineage>
</organism>
<dbReference type="InterPro" id="IPR058705">
    <property type="entry name" value="A_ENA"/>
</dbReference>
<dbReference type="KEGG" id="hhl:Halha_1274"/>
<reference evidence="2" key="1">
    <citation type="submission" date="2012-02" db="EMBL/GenBank/DDBJ databases">
        <title>The complete genome of Halobacteroides halobius DSM 5150.</title>
        <authorList>
            <person name="Lucas S."/>
            <person name="Copeland A."/>
            <person name="Lapidus A."/>
            <person name="Glavina del Rio T."/>
            <person name="Dalin E."/>
            <person name="Tice H."/>
            <person name="Bruce D."/>
            <person name="Goodwin L."/>
            <person name="Pitluck S."/>
            <person name="Peters L."/>
            <person name="Mikhailova N."/>
            <person name="Gu W."/>
            <person name="Kyrpides N."/>
            <person name="Mavromatis K."/>
            <person name="Ivanova N."/>
            <person name="Brettin T."/>
            <person name="Detter J.C."/>
            <person name="Han C."/>
            <person name="Larimer F."/>
            <person name="Land M."/>
            <person name="Hauser L."/>
            <person name="Markowitz V."/>
            <person name="Cheng J.-F."/>
            <person name="Hugenholtz P."/>
            <person name="Woyke T."/>
            <person name="Wu D."/>
            <person name="Tindall B."/>
            <person name="Pomrenke H."/>
            <person name="Brambilla E."/>
            <person name="Klenk H.-P."/>
            <person name="Eisen J.A."/>
        </authorList>
    </citation>
    <scope>NUCLEOTIDE SEQUENCE [LARGE SCALE GENOMIC DNA]</scope>
    <source>
        <strain evidence="2">ATCC 35273 / DSM 5150 / MD-1</strain>
    </source>
</reference>
<dbReference type="HOGENOM" id="CLU_1641398_0_0_9"/>
<dbReference type="RefSeq" id="WP_015326942.1">
    <property type="nucleotide sequence ID" value="NC_019978.1"/>
</dbReference>
<dbReference type="EMBL" id="CP003359">
    <property type="protein sequence ID" value="AGB41220.1"/>
    <property type="molecule type" value="Genomic_DNA"/>
</dbReference>
<name>L0K9K4_HALHC</name>
<sequence length="161" mass="18901">MCGPREENKQVTIDIVESIIEQRKAVAHLLNTEVQKIQQISQLTFSIKQLMIMQQHLVSIVKSSLQIQIILQSKLEEIFLINKLQLRELIVENLEVIIFLEVVVDNLLDIENKLFQEHKCSCQFSKEKLSNFKRNFNLIMKAGERMKEVLHSEINQLQLYL</sequence>
<dbReference type="Pfam" id="PF26595">
    <property type="entry name" value="A_ENA"/>
    <property type="match status" value="1"/>
</dbReference>
<evidence type="ECO:0000313" key="2">
    <source>
        <dbReference type="Proteomes" id="UP000010880"/>
    </source>
</evidence>